<dbReference type="STRING" id="914234.M2R0M9"/>
<sequence length="246" mass="28670">MKAMALWDADFPPEPDCQDADQDIEDLMVWEDVLSKDEELDAFMATSQASESTLKSKHKKTSHPDDRKGWYPYPDKTMFLLDVLTNLPRLHVTDTLLRIFLWILRETGASDVLSLFALRKFQESLRRQCSVPTMQYTSPKSNIFYYNDPRVILSKDWSTPKIRRHMQVYPVIPDGPISEIWHAQKFHQEMDVNSLSPMFDAGMGCHFYVKEIAQLQDGRFVIPMRWLEMEKTSEIVADAYPLEIDS</sequence>
<organism evidence="2 3">
    <name type="scientific">Ceriporiopsis subvermispora (strain B)</name>
    <name type="common">White-rot fungus</name>
    <name type="synonym">Gelatoporia subvermispora</name>
    <dbReference type="NCBI Taxonomy" id="914234"/>
    <lineage>
        <taxon>Eukaryota</taxon>
        <taxon>Fungi</taxon>
        <taxon>Dikarya</taxon>
        <taxon>Basidiomycota</taxon>
        <taxon>Agaricomycotina</taxon>
        <taxon>Agaricomycetes</taxon>
        <taxon>Polyporales</taxon>
        <taxon>Gelatoporiaceae</taxon>
        <taxon>Gelatoporia</taxon>
    </lineage>
</organism>
<dbReference type="Proteomes" id="UP000016930">
    <property type="component" value="Unassembled WGS sequence"/>
</dbReference>
<name>M2R0M9_CERS8</name>
<evidence type="ECO:0000313" key="2">
    <source>
        <dbReference type="EMBL" id="EMD32401.1"/>
    </source>
</evidence>
<reference evidence="2 3" key="1">
    <citation type="journal article" date="2012" name="Proc. Natl. Acad. Sci. U.S.A.">
        <title>Comparative genomics of Ceriporiopsis subvermispora and Phanerochaete chrysosporium provide insight into selective ligninolysis.</title>
        <authorList>
            <person name="Fernandez-Fueyo E."/>
            <person name="Ruiz-Duenas F.J."/>
            <person name="Ferreira P."/>
            <person name="Floudas D."/>
            <person name="Hibbett D.S."/>
            <person name="Canessa P."/>
            <person name="Larrondo L.F."/>
            <person name="James T.Y."/>
            <person name="Seelenfreund D."/>
            <person name="Lobos S."/>
            <person name="Polanco R."/>
            <person name="Tello M."/>
            <person name="Honda Y."/>
            <person name="Watanabe T."/>
            <person name="Watanabe T."/>
            <person name="Ryu J.S."/>
            <person name="Kubicek C.P."/>
            <person name="Schmoll M."/>
            <person name="Gaskell J."/>
            <person name="Hammel K.E."/>
            <person name="St John F.J."/>
            <person name="Vanden Wymelenberg A."/>
            <person name="Sabat G."/>
            <person name="Splinter BonDurant S."/>
            <person name="Syed K."/>
            <person name="Yadav J.S."/>
            <person name="Doddapaneni H."/>
            <person name="Subramanian V."/>
            <person name="Lavin J.L."/>
            <person name="Oguiza J.A."/>
            <person name="Perez G."/>
            <person name="Pisabarro A.G."/>
            <person name="Ramirez L."/>
            <person name="Santoyo F."/>
            <person name="Master E."/>
            <person name="Coutinho P.M."/>
            <person name="Henrissat B."/>
            <person name="Lombard V."/>
            <person name="Magnuson J.K."/>
            <person name="Kuees U."/>
            <person name="Hori C."/>
            <person name="Igarashi K."/>
            <person name="Samejima M."/>
            <person name="Held B.W."/>
            <person name="Barry K.W."/>
            <person name="LaButti K.M."/>
            <person name="Lapidus A."/>
            <person name="Lindquist E.A."/>
            <person name="Lucas S.M."/>
            <person name="Riley R."/>
            <person name="Salamov A.A."/>
            <person name="Hoffmeister D."/>
            <person name="Schwenk D."/>
            <person name="Hadar Y."/>
            <person name="Yarden O."/>
            <person name="de Vries R.P."/>
            <person name="Wiebenga A."/>
            <person name="Stenlid J."/>
            <person name="Eastwood D."/>
            <person name="Grigoriev I.V."/>
            <person name="Berka R.M."/>
            <person name="Blanchette R.A."/>
            <person name="Kersten P."/>
            <person name="Martinez A.T."/>
            <person name="Vicuna R."/>
            <person name="Cullen D."/>
        </authorList>
    </citation>
    <scope>NUCLEOTIDE SEQUENCE [LARGE SCALE GENOMIC DNA]</scope>
    <source>
        <strain evidence="2 3">B</strain>
    </source>
</reference>
<gene>
    <name evidence="2" type="ORF">CERSUDRAFT_99488</name>
</gene>
<dbReference type="EMBL" id="KB445811">
    <property type="protein sequence ID" value="EMD32401.1"/>
    <property type="molecule type" value="Genomic_DNA"/>
</dbReference>
<keyword evidence="3" id="KW-1185">Reference proteome</keyword>
<evidence type="ECO:0000313" key="3">
    <source>
        <dbReference type="Proteomes" id="UP000016930"/>
    </source>
</evidence>
<feature type="region of interest" description="Disordered" evidence="1">
    <location>
        <begin position="47"/>
        <end position="67"/>
    </location>
</feature>
<dbReference type="OrthoDB" id="2793366at2759"/>
<dbReference type="AlphaFoldDB" id="M2R0M9"/>
<evidence type="ECO:0000256" key="1">
    <source>
        <dbReference type="SAM" id="MobiDB-lite"/>
    </source>
</evidence>
<protein>
    <submittedName>
        <fullName evidence="2">Uncharacterized protein</fullName>
    </submittedName>
</protein>
<dbReference type="HOGENOM" id="CLU_076654_0_0_1"/>
<proteinExistence type="predicted"/>
<accession>M2R0M9</accession>